<evidence type="ECO:0000256" key="1">
    <source>
        <dbReference type="ARBA" id="ARBA00001973"/>
    </source>
</evidence>
<comment type="subcellular location">
    <subcellularLocation>
        <location evidence="2">Secreted</location>
    </subcellularLocation>
</comment>
<feature type="chain" id="PRO_5016130797" evidence="5">
    <location>
        <begin position="22"/>
        <end position="275"/>
    </location>
</feature>
<dbReference type="OrthoDB" id="4849160at2759"/>
<dbReference type="InterPro" id="IPR049892">
    <property type="entry name" value="AA9"/>
</dbReference>
<accession>A0A2V1DBT2</accession>
<dbReference type="GO" id="GO:0004497">
    <property type="term" value="F:monooxygenase activity"/>
    <property type="evidence" value="ECO:0007669"/>
    <property type="project" value="UniProtKB-KW"/>
</dbReference>
<evidence type="ECO:0000313" key="7">
    <source>
        <dbReference type="EMBL" id="PVH95596.1"/>
    </source>
</evidence>
<evidence type="ECO:0000256" key="5">
    <source>
        <dbReference type="SAM" id="SignalP"/>
    </source>
</evidence>
<name>A0A2V1DBT2_9PLEO</name>
<dbReference type="AlphaFoldDB" id="A0A2V1DBT2"/>
<evidence type="ECO:0000256" key="3">
    <source>
        <dbReference type="ARBA" id="ARBA00022525"/>
    </source>
</evidence>
<dbReference type="Gene3D" id="2.70.50.70">
    <property type="match status" value="1"/>
</dbReference>
<dbReference type="PANTHER" id="PTHR33353">
    <property type="entry name" value="PUTATIVE (AFU_ORTHOLOGUE AFUA_1G12560)-RELATED"/>
    <property type="match status" value="1"/>
</dbReference>
<comment type="cofactor">
    <cofactor evidence="1">
        <name>Cu(2+)</name>
        <dbReference type="ChEBI" id="CHEBI:29036"/>
    </cofactor>
</comment>
<evidence type="ECO:0000256" key="4">
    <source>
        <dbReference type="ARBA" id="ARBA00023157"/>
    </source>
</evidence>
<dbReference type="PANTHER" id="PTHR33353:SF34">
    <property type="entry name" value="ENDO-BETA-1,4-GLUCANASE D"/>
    <property type="match status" value="1"/>
</dbReference>
<dbReference type="EMBL" id="KZ805490">
    <property type="protein sequence ID" value="PVH95596.1"/>
    <property type="molecule type" value="Genomic_DNA"/>
</dbReference>
<evidence type="ECO:0000313" key="8">
    <source>
        <dbReference type="Proteomes" id="UP000244855"/>
    </source>
</evidence>
<evidence type="ECO:0000259" key="6">
    <source>
        <dbReference type="Pfam" id="PF03443"/>
    </source>
</evidence>
<dbReference type="GO" id="GO:0005576">
    <property type="term" value="C:extracellular region"/>
    <property type="evidence" value="ECO:0007669"/>
    <property type="project" value="UniProtKB-SubCell"/>
</dbReference>
<keyword evidence="4" id="KW-1015">Disulfide bond</keyword>
<keyword evidence="5" id="KW-0732">Signal</keyword>
<feature type="signal peptide" evidence="5">
    <location>
        <begin position="1"/>
        <end position="21"/>
    </location>
</feature>
<proteinExistence type="predicted"/>
<organism evidence="7 8">
    <name type="scientific">Periconia macrospinosa</name>
    <dbReference type="NCBI Taxonomy" id="97972"/>
    <lineage>
        <taxon>Eukaryota</taxon>
        <taxon>Fungi</taxon>
        <taxon>Dikarya</taxon>
        <taxon>Ascomycota</taxon>
        <taxon>Pezizomycotina</taxon>
        <taxon>Dothideomycetes</taxon>
        <taxon>Pleosporomycetidae</taxon>
        <taxon>Pleosporales</taxon>
        <taxon>Massarineae</taxon>
        <taxon>Periconiaceae</taxon>
        <taxon>Periconia</taxon>
    </lineage>
</organism>
<keyword evidence="7" id="KW-0560">Oxidoreductase</keyword>
<reference evidence="7 8" key="1">
    <citation type="journal article" date="2018" name="Sci. Rep.">
        <title>Comparative genomics provides insights into the lifestyle and reveals functional heterogeneity of dark septate endophytic fungi.</title>
        <authorList>
            <person name="Knapp D.G."/>
            <person name="Nemeth J.B."/>
            <person name="Barry K."/>
            <person name="Hainaut M."/>
            <person name="Henrissat B."/>
            <person name="Johnson J."/>
            <person name="Kuo A."/>
            <person name="Lim J.H.P."/>
            <person name="Lipzen A."/>
            <person name="Nolan M."/>
            <person name="Ohm R.A."/>
            <person name="Tamas L."/>
            <person name="Grigoriev I.V."/>
            <person name="Spatafora J.W."/>
            <person name="Nagy L.G."/>
            <person name="Kovacs G.M."/>
        </authorList>
    </citation>
    <scope>NUCLEOTIDE SEQUENCE [LARGE SCALE GENOMIC DNA]</scope>
    <source>
        <strain evidence="7 8">DSE2036</strain>
    </source>
</reference>
<keyword evidence="8" id="KW-1185">Reference proteome</keyword>
<dbReference type="CDD" id="cd21175">
    <property type="entry name" value="LPMO_AA9"/>
    <property type="match status" value="1"/>
</dbReference>
<dbReference type="Proteomes" id="UP000244855">
    <property type="component" value="Unassembled WGS sequence"/>
</dbReference>
<feature type="domain" description="Auxiliary Activity family 9 catalytic" evidence="6">
    <location>
        <begin position="22"/>
        <end position="251"/>
    </location>
</feature>
<keyword evidence="7" id="KW-0503">Monooxygenase</keyword>
<keyword evidence="3" id="KW-0964">Secreted</keyword>
<evidence type="ECO:0000256" key="2">
    <source>
        <dbReference type="ARBA" id="ARBA00004613"/>
    </source>
</evidence>
<dbReference type="Pfam" id="PF03443">
    <property type="entry name" value="AA9"/>
    <property type="match status" value="1"/>
</dbReference>
<dbReference type="STRING" id="97972.A0A2V1DBT2"/>
<gene>
    <name evidence="7" type="ORF">DM02DRAFT_600601</name>
</gene>
<protein>
    <submittedName>
        <fullName evidence="7">Lytic polysaccharide monooxygenase</fullName>
    </submittedName>
</protein>
<dbReference type="InterPro" id="IPR005103">
    <property type="entry name" value="AA9_LPMO"/>
</dbReference>
<sequence>MLSTLPTSLFFFSSLTSVAFGHSMVQEIWANGVHYNGWDPNGDLSAYPNTTPGWYTTNTGGGPVNPVDARNRPIICAPGGSNANFSAPVAPGTDVRVRWFQAGQSWPRGHHGPIINYIAACNGPCSTVDMTTLKFVKISQKGWIDATSPGNDNEGNWATDELIANDGQWTIRIPSGLKAGEYVLRHELIALHVAFTSTGPYSATGAEFYPQCVSLKVTGSGTKTITGGVDARTLYTGAEPGLTVNIHTSGPSHPNYVIPGPAIWSGALSARSFEA</sequence>